<evidence type="ECO:0000256" key="1">
    <source>
        <dbReference type="ARBA" id="ARBA00010701"/>
    </source>
</evidence>
<feature type="chain" id="PRO_5014938553" description="Lipase" evidence="7">
    <location>
        <begin position="21"/>
        <end position="455"/>
    </location>
</feature>
<evidence type="ECO:0008006" key="11">
    <source>
        <dbReference type="Google" id="ProtNLM"/>
    </source>
</evidence>
<dbReference type="InterPro" id="IPR006693">
    <property type="entry name" value="AB_hydrolase_lipase"/>
</dbReference>
<keyword evidence="2 7" id="KW-0732">Signal</keyword>
<keyword evidence="4" id="KW-0443">Lipid metabolism</keyword>
<reference evidence="10" key="1">
    <citation type="submission" date="2018-02" db="EMBL/GenBank/DDBJ databases">
        <authorList>
            <person name="Cohen D.B."/>
            <person name="Kent A.D."/>
        </authorList>
    </citation>
    <scope>NUCLEOTIDE SEQUENCE</scope>
</reference>
<feature type="domain" description="Partial AB-hydrolase lipase" evidence="9">
    <location>
        <begin position="55"/>
        <end position="103"/>
    </location>
</feature>
<feature type="active site" description="Charge relay system" evidence="6">
    <location>
        <position position="397"/>
    </location>
</feature>
<evidence type="ECO:0000256" key="5">
    <source>
        <dbReference type="ARBA" id="ARBA00023180"/>
    </source>
</evidence>
<dbReference type="GO" id="GO:0016788">
    <property type="term" value="F:hydrolase activity, acting on ester bonds"/>
    <property type="evidence" value="ECO:0007669"/>
    <property type="project" value="InterPro"/>
</dbReference>
<dbReference type="PIRSF" id="PIRSF000862">
    <property type="entry name" value="Steryl_ester_lip"/>
    <property type="match status" value="1"/>
</dbReference>
<dbReference type="InterPro" id="IPR029058">
    <property type="entry name" value="AB_hydrolase_fold"/>
</dbReference>
<evidence type="ECO:0000259" key="9">
    <source>
        <dbReference type="Pfam" id="PF04083"/>
    </source>
</evidence>
<feature type="active site" description="Charge relay system" evidence="6">
    <location>
        <position position="430"/>
    </location>
</feature>
<dbReference type="PANTHER" id="PTHR11005">
    <property type="entry name" value="LYSOSOMAL ACID LIPASE-RELATED"/>
    <property type="match status" value="1"/>
</dbReference>
<gene>
    <name evidence="10" type="ORF">FSB_LOCUS22109</name>
</gene>
<dbReference type="Pfam" id="PF00561">
    <property type="entry name" value="Abhydrolase_1"/>
    <property type="match status" value="1"/>
</dbReference>
<evidence type="ECO:0000259" key="8">
    <source>
        <dbReference type="Pfam" id="PF00561"/>
    </source>
</evidence>
<evidence type="ECO:0000313" key="10">
    <source>
        <dbReference type="EMBL" id="SPC94227.1"/>
    </source>
</evidence>
<feature type="active site" description="Nucleophile" evidence="6">
    <location>
        <position position="227"/>
    </location>
</feature>
<dbReference type="InterPro" id="IPR025483">
    <property type="entry name" value="Lipase_euk"/>
</dbReference>
<dbReference type="AlphaFoldDB" id="A0A2N9FU87"/>
<sequence>MAARGLLGLAAWSFCVLVLAVQPHRAYGSIRGSFGLNKGVVASPANGLCASSVIVHGYKCQELEVTTQDGYILSLQRIPEGRVRGTAGTKSKKQPVLIQHGVLVDKKKVLSPVKIVHRLRHNSNLTRVEDIYSTSCPLTCVDYYDGMTWLLNPPEQDLPLILADNGFDVWIANTRGTRFSRRHVSLDPSQPAFWNWSWDELVTFDLPAVFDFVYGQTGQKIDYVGHSLGTLIGLASFSEGKLVNQLKSAAFLSPIAYLSHMKSALGVIAAKAFVGEITTLLGLAEFNPKGEPVGDFLKSLCVNPAVDCYDLLSALTGKNCCLNSSTVDLFLLNEPQSTSTKNMVHLAQTVRNGVVAKYNYGRPDYNVMHYGDVIPPIYNLSNIPHELPIFFSYGGLDALSDVRDVTLLLDSFKFHNVDKLSVQFIKDYAHADFIMGVNAKDIVYNQVVAFFKNQH</sequence>
<name>A0A2N9FU87_FAGSY</name>
<dbReference type="FunFam" id="3.40.50.1820:FF:000126">
    <property type="entry name" value="Lipase"/>
    <property type="match status" value="1"/>
</dbReference>
<dbReference type="Gene3D" id="3.40.50.1820">
    <property type="entry name" value="alpha/beta hydrolase"/>
    <property type="match status" value="1"/>
</dbReference>
<dbReference type="Pfam" id="PF04083">
    <property type="entry name" value="Abhydro_lipase"/>
    <property type="match status" value="1"/>
</dbReference>
<keyword evidence="3" id="KW-0442">Lipid degradation</keyword>
<dbReference type="InterPro" id="IPR000073">
    <property type="entry name" value="AB_hydrolase_1"/>
</dbReference>
<evidence type="ECO:0000256" key="3">
    <source>
        <dbReference type="ARBA" id="ARBA00022963"/>
    </source>
</evidence>
<keyword evidence="5" id="KW-0325">Glycoprotein</keyword>
<feature type="signal peptide" evidence="7">
    <location>
        <begin position="1"/>
        <end position="20"/>
    </location>
</feature>
<evidence type="ECO:0000256" key="4">
    <source>
        <dbReference type="ARBA" id="ARBA00023098"/>
    </source>
</evidence>
<feature type="domain" description="AB hydrolase-1" evidence="8">
    <location>
        <begin position="162"/>
        <end position="271"/>
    </location>
</feature>
<protein>
    <recommendedName>
        <fullName evidence="11">Lipase</fullName>
    </recommendedName>
</protein>
<evidence type="ECO:0000256" key="6">
    <source>
        <dbReference type="PIRSR" id="PIRSR000862-1"/>
    </source>
</evidence>
<organism evidence="10">
    <name type="scientific">Fagus sylvatica</name>
    <name type="common">Beechnut</name>
    <dbReference type="NCBI Taxonomy" id="28930"/>
    <lineage>
        <taxon>Eukaryota</taxon>
        <taxon>Viridiplantae</taxon>
        <taxon>Streptophyta</taxon>
        <taxon>Embryophyta</taxon>
        <taxon>Tracheophyta</taxon>
        <taxon>Spermatophyta</taxon>
        <taxon>Magnoliopsida</taxon>
        <taxon>eudicotyledons</taxon>
        <taxon>Gunneridae</taxon>
        <taxon>Pentapetalae</taxon>
        <taxon>rosids</taxon>
        <taxon>fabids</taxon>
        <taxon>Fagales</taxon>
        <taxon>Fagaceae</taxon>
        <taxon>Fagus</taxon>
    </lineage>
</organism>
<evidence type="ECO:0000256" key="2">
    <source>
        <dbReference type="ARBA" id="ARBA00022729"/>
    </source>
</evidence>
<dbReference type="GO" id="GO:0016042">
    <property type="term" value="P:lipid catabolic process"/>
    <property type="evidence" value="ECO:0007669"/>
    <property type="project" value="UniProtKB-KW"/>
</dbReference>
<proteinExistence type="inferred from homology"/>
<evidence type="ECO:0000256" key="7">
    <source>
        <dbReference type="SAM" id="SignalP"/>
    </source>
</evidence>
<accession>A0A2N9FU87</accession>
<dbReference type="EMBL" id="OIVN01001460">
    <property type="protein sequence ID" value="SPC94227.1"/>
    <property type="molecule type" value="Genomic_DNA"/>
</dbReference>
<dbReference type="SUPFAM" id="SSF53474">
    <property type="entry name" value="alpha/beta-Hydrolases"/>
    <property type="match status" value="1"/>
</dbReference>
<comment type="similarity">
    <text evidence="1">Belongs to the AB hydrolase superfamily. Lipase family.</text>
</comment>